<organism evidence="1 2">
    <name type="scientific">Paramuricea clavata</name>
    <name type="common">Red gorgonian</name>
    <name type="synonym">Violescent sea-whip</name>
    <dbReference type="NCBI Taxonomy" id="317549"/>
    <lineage>
        <taxon>Eukaryota</taxon>
        <taxon>Metazoa</taxon>
        <taxon>Cnidaria</taxon>
        <taxon>Anthozoa</taxon>
        <taxon>Octocorallia</taxon>
        <taxon>Malacalcyonacea</taxon>
        <taxon>Plexauridae</taxon>
        <taxon>Paramuricea</taxon>
    </lineage>
</organism>
<evidence type="ECO:0000313" key="1">
    <source>
        <dbReference type="EMBL" id="CAB4022324.1"/>
    </source>
</evidence>
<sequence length="81" mass="9637">MKQLDTGKFISALKNAPWDCAFLFEDIDKVLDTWYDIFNSIIDEYLPLQRKRVKRKVQPKWFTNNISQKIKSCDKALKRSP</sequence>
<dbReference type="EMBL" id="CACRXK020011919">
    <property type="protein sequence ID" value="CAB4022324.1"/>
    <property type="molecule type" value="Genomic_DNA"/>
</dbReference>
<proteinExistence type="predicted"/>
<feature type="non-terminal residue" evidence="1">
    <location>
        <position position="81"/>
    </location>
</feature>
<name>A0A7D9KZB6_PARCT</name>
<comment type="caution">
    <text evidence="1">The sequence shown here is derived from an EMBL/GenBank/DDBJ whole genome shotgun (WGS) entry which is preliminary data.</text>
</comment>
<protein>
    <submittedName>
        <fullName evidence="1">Uncharacterized protein</fullName>
    </submittedName>
</protein>
<keyword evidence="2" id="KW-1185">Reference proteome</keyword>
<reference evidence="1" key="1">
    <citation type="submission" date="2020-04" db="EMBL/GenBank/DDBJ databases">
        <authorList>
            <person name="Alioto T."/>
            <person name="Alioto T."/>
            <person name="Gomez Garrido J."/>
        </authorList>
    </citation>
    <scope>NUCLEOTIDE SEQUENCE</scope>
    <source>
        <strain evidence="1">A484AB</strain>
    </source>
</reference>
<gene>
    <name evidence="1" type="ORF">PACLA_8A004494</name>
</gene>
<dbReference type="Proteomes" id="UP001152795">
    <property type="component" value="Unassembled WGS sequence"/>
</dbReference>
<dbReference type="AlphaFoldDB" id="A0A7D9KZB6"/>
<dbReference type="OrthoDB" id="5989635at2759"/>
<accession>A0A7D9KZB6</accession>
<evidence type="ECO:0000313" key="2">
    <source>
        <dbReference type="Proteomes" id="UP001152795"/>
    </source>
</evidence>